<dbReference type="OrthoDB" id="7442192at2759"/>
<proteinExistence type="predicted"/>
<sequence>MYSSKNIKSGFRATGIYPFNPREVLKRVPEYQEDVASYGIDNALLDYLKQNRQPNPMITKRNKKVMTVPGKSVTVDDLLLTSQLSKSNVRGKVKSSKNNTTLTKLDPAASLASVSLENFNKNYDYDISYILNEKTGLMEATKNTDLVFETDLPVISIKDQDKPKKINILSDIILPEYKTEPIAKTKTKYFKEIDTSFNILSQTFPSERNIIIEKPHTENSDGKVRKIDNIAFNINVHGVLSSDDNEDIKDVVSCSANSREKTSSKKEEKTSFEKKCQKENVKPVKRPRKSLDSSTTTEEDWISTHSDSDVIVALSNVTNFEISMEESTNIDESINMEESINMDKQIIKEDIHQIDKNSKKRVL</sequence>
<reference evidence="2" key="1">
    <citation type="submission" date="2021-04" db="EMBL/GenBank/DDBJ databases">
        <authorList>
            <person name="Tunstrom K."/>
        </authorList>
    </citation>
    <scope>NUCLEOTIDE SEQUENCE</scope>
</reference>
<dbReference type="EMBL" id="CAJQZP010001305">
    <property type="protein sequence ID" value="CAG5037768.1"/>
    <property type="molecule type" value="Genomic_DNA"/>
</dbReference>
<keyword evidence="3" id="KW-1185">Reference proteome</keyword>
<evidence type="ECO:0000313" key="2">
    <source>
        <dbReference type="EMBL" id="CAG5037768.1"/>
    </source>
</evidence>
<feature type="region of interest" description="Disordered" evidence="1">
    <location>
        <begin position="277"/>
        <end position="300"/>
    </location>
</feature>
<name>A0A8S3XRL3_PARAO</name>
<evidence type="ECO:0000313" key="3">
    <source>
        <dbReference type="Proteomes" id="UP000691718"/>
    </source>
</evidence>
<accession>A0A8S3XRL3</accession>
<comment type="caution">
    <text evidence="2">The sequence shown here is derived from an EMBL/GenBank/DDBJ whole genome shotgun (WGS) entry which is preliminary data.</text>
</comment>
<protein>
    <submittedName>
        <fullName evidence="2">(apollo) hypothetical protein</fullName>
    </submittedName>
</protein>
<organism evidence="2 3">
    <name type="scientific">Parnassius apollo</name>
    <name type="common">Apollo butterfly</name>
    <name type="synonym">Papilio apollo</name>
    <dbReference type="NCBI Taxonomy" id="110799"/>
    <lineage>
        <taxon>Eukaryota</taxon>
        <taxon>Metazoa</taxon>
        <taxon>Ecdysozoa</taxon>
        <taxon>Arthropoda</taxon>
        <taxon>Hexapoda</taxon>
        <taxon>Insecta</taxon>
        <taxon>Pterygota</taxon>
        <taxon>Neoptera</taxon>
        <taxon>Endopterygota</taxon>
        <taxon>Lepidoptera</taxon>
        <taxon>Glossata</taxon>
        <taxon>Ditrysia</taxon>
        <taxon>Papilionoidea</taxon>
        <taxon>Papilionidae</taxon>
        <taxon>Parnassiinae</taxon>
        <taxon>Parnassini</taxon>
        <taxon>Parnassius</taxon>
        <taxon>Parnassius</taxon>
    </lineage>
</organism>
<dbReference type="Proteomes" id="UP000691718">
    <property type="component" value="Unassembled WGS sequence"/>
</dbReference>
<gene>
    <name evidence="2" type="ORF">PAPOLLO_LOCUS21212</name>
</gene>
<evidence type="ECO:0000256" key="1">
    <source>
        <dbReference type="SAM" id="MobiDB-lite"/>
    </source>
</evidence>
<dbReference type="AlphaFoldDB" id="A0A8S3XRL3"/>